<comment type="similarity">
    <text evidence="1">Belongs to the methyltransferase superfamily. LaeA methyltransferase family.</text>
</comment>
<dbReference type="OrthoDB" id="2013972at2759"/>
<dbReference type="PANTHER" id="PTHR43591">
    <property type="entry name" value="METHYLTRANSFERASE"/>
    <property type="match status" value="1"/>
</dbReference>
<dbReference type="EMBL" id="JAGPXD010000003">
    <property type="protein sequence ID" value="KAH7363586.1"/>
    <property type="molecule type" value="Genomic_DNA"/>
</dbReference>
<dbReference type="GO" id="GO:0032259">
    <property type="term" value="P:methylation"/>
    <property type="evidence" value="ECO:0007669"/>
    <property type="project" value="UniProtKB-KW"/>
</dbReference>
<protein>
    <submittedName>
        <fullName evidence="2">S-adenosyl-L-methionine-dependent methyltransferase</fullName>
    </submittedName>
</protein>
<keyword evidence="2" id="KW-0808">Transferase</keyword>
<dbReference type="Proteomes" id="UP000813385">
    <property type="component" value="Unassembled WGS sequence"/>
</dbReference>
<dbReference type="Gene3D" id="3.40.50.150">
    <property type="entry name" value="Vaccinia Virus protein VP39"/>
    <property type="match status" value="1"/>
</dbReference>
<comment type="caution">
    <text evidence="2">The sequence shown here is derived from an EMBL/GenBank/DDBJ whole genome shotgun (WGS) entry which is preliminary data.</text>
</comment>
<dbReference type="AlphaFoldDB" id="A0A8K0TLB6"/>
<sequence>MSETNCIVVCSDMPELDKSPAAGETIVEGIRIAPTKKALSTNDLAIRYSPALYPTAWPENSPGQQEKDSLRLDSLLEQGYMFPIDDHEQARLDHLHSVIRSFRGDLLDVKLPKKPRVLDLGTGTGIWAIQVSDMLWKSLEDHALVHGLDMSLMQPQLIPYSVSFTQGDIEGSWPLQHGYDLIHIQSMLGAVRHWKGVYEKAFSFLQDDGHLQHVEIEWKFFAENGSPMRESALTIWSDALHRAMRKAGLPLDIDRRTTSLLEAVGFADVTESVIQLPVNPWDNQDIKTGLGWNKAITDAVEAMSKVPLTRIEGKPMEEVLQLVKEVRQQVCNLSMHAYCKLYIWRARKPIIL</sequence>
<dbReference type="Pfam" id="PF13489">
    <property type="entry name" value="Methyltransf_23"/>
    <property type="match status" value="1"/>
</dbReference>
<keyword evidence="3" id="KW-1185">Reference proteome</keyword>
<organism evidence="2 3">
    <name type="scientific">Plectosphaerella cucumerina</name>
    <dbReference type="NCBI Taxonomy" id="40658"/>
    <lineage>
        <taxon>Eukaryota</taxon>
        <taxon>Fungi</taxon>
        <taxon>Dikarya</taxon>
        <taxon>Ascomycota</taxon>
        <taxon>Pezizomycotina</taxon>
        <taxon>Sordariomycetes</taxon>
        <taxon>Hypocreomycetidae</taxon>
        <taxon>Glomerellales</taxon>
        <taxon>Plectosphaerellaceae</taxon>
        <taxon>Plectosphaerella</taxon>
    </lineage>
</organism>
<dbReference type="SUPFAM" id="SSF53335">
    <property type="entry name" value="S-adenosyl-L-methionine-dependent methyltransferases"/>
    <property type="match status" value="1"/>
</dbReference>
<evidence type="ECO:0000313" key="3">
    <source>
        <dbReference type="Proteomes" id="UP000813385"/>
    </source>
</evidence>
<dbReference type="InterPro" id="IPR029063">
    <property type="entry name" value="SAM-dependent_MTases_sf"/>
</dbReference>
<proteinExistence type="inferred from homology"/>
<evidence type="ECO:0000313" key="2">
    <source>
        <dbReference type="EMBL" id="KAH7363586.1"/>
    </source>
</evidence>
<reference evidence="2" key="1">
    <citation type="journal article" date="2021" name="Nat. Commun.">
        <title>Genetic determinants of endophytism in the Arabidopsis root mycobiome.</title>
        <authorList>
            <person name="Mesny F."/>
            <person name="Miyauchi S."/>
            <person name="Thiergart T."/>
            <person name="Pickel B."/>
            <person name="Atanasova L."/>
            <person name="Karlsson M."/>
            <person name="Huettel B."/>
            <person name="Barry K.W."/>
            <person name="Haridas S."/>
            <person name="Chen C."/>
            <person name="Bauer D."/>
            <person name="Andreopoulos W."/>
            <person name="Pangilinan J."/>
            <person name="LaButti K."/>
            <person name="Riley R."/>
            <person name="Lipzen A."/>
            <person name="Clum A."/>
            <person name="Drula E."/>
            <person name="Henrissat B."/>
            <person name="Kohler A."/>
            <person name="Grigoriev I.V."/>
            <person name="Martin F.M."/>
            <person name="Hacquard S."/>
        </authorList>
    </citation>
    <scope>NUCLEOTIDE SEQUENCE</scope>
    <source>
        <strain evidence="2">MPI-CAGE-AT-0016</strain>
    </source>
</reference>
<gene>
    <name evidence="2" type="ORF">B0T11DRAFT_94943</name>
</gene>
<dbReference type="PANTHER" id="PTHR43591:SF24">
    <property type="entry name" value="2-METHOXY-6-POLYPRENYL-1,4-BENZOQUINOL METHYLASE, MITOCHONDRIAL"/>
    <property type="match status" value="1"/>
</dbReference>
<evidence type="ECO:0000256" key="1">
    <source>
        <dbReference type="ARBA" id="ARBA00038158"/>
    </source>
</evidence>
<name>A0A8K0TLB6_9PEZI</name>
<keyword evidence="2" id="KW-0489">Methyltransferase</keyword>
<accession>A0A8K0TLB6</accession>
<dbReference type="GO" id="GO:0008168">
    <property type="term" value="F:methyltransferase activity"/>
    <property type="evidence" value="ECO:0007669"/>
    <property type="project" value="UniProtKB-KW"/>
</dbReference>